<dbReference type="CDD" id="cd01276">
    <property type="entry name" value="PKCI_related"/>
    <property type="match status" value="1"/>
</dbReference>
<dbReference type="PANTHER" id="PTHR23089">
    <property type="entry name" value="HISTIDINE TRIAD HIT PROTEIN"/>
    <property type="match status" value="1"/>
</dbReference>
<dbReference type="SUPFAM" id="SSF54197">
    <property type="entry name" value="HIT-like"/>
    <property type="match status" value="1"/>
</dbReference>
<dbReference type="InterPro" id="IPR019808">
    <property type="entry name" value="Histidine_triad_CS"/>
</dbReference>
<dbReference type="AlphaFoldDB" id="A0A2G9YZ00"/>
<dbReference type="Pfam" id="PF11969">
    <property type="entry name" value="DcpS_C"/>
    <property type="match status" value="1"/>
</dbReference>
<dbReference type="GO" id="GO:0003824">
    <property type="term" value="F:catalytic activity"/>
    <property type="evidence" value="ECO:0007669"/>
    <property type="project" value="InterPro"/>
</dbReference>
<proteinExistence type="predicted"/>
<evidence type="ECO:0000313" key="6">
    <source>
        <dbReference type="Proteomes" id="UP000230273"/>
    </source>
</evidence>
<evidence type="ECO:0000256" key="1">
    <source>
        <dbReference type="PIRSR" id="PIRSR601310-1"/>
    </source>
</evidence>
<dbReference type="InterPro" id="IPR011146">
    <property type="entry name" value="HIT-like"/>
</dbReference>
<protein>
    <submittedName>
        <fullName evidence="5">Histidine triad nucleotide-binding protein</fullName>
    </submittedName>
</protein>
<evidence type="ECO:0000259" key="4">
    <source>
        <dbReference type="PROSITE" id="PS51084"/>
    </source>
</evidence>
<dbReference type="Proteomes" id="UP000230273">
    <property type="component" value="Unassembled WGS sequence"/>
</dbReference>
<dbReference type="InterPro" id="IPR036265">
    <property type="entry name" value="HIT-like_sf"/>
</dbReference>
<dbReference type="PROSITE" id="PS51084">
    <property type="entry name" value="HIT_2"/>
    <property type="match status" value="1"/>
</dbReference>
<comment type="caution">
    <text evidence="5">The sequence shown here is derived from an EMBL/GenBank/DDBJ whole genome shotgun (WGS) entry which is preliminary data.</text>
</comment>
<feature type="active site" description="Tele-AMP-histidine intermediate" evidence="1">
    <location>
        <position position="97"/>
    </location>
</feature>
<accession>A0A2G9YZ00</accession>
<reference evidence="5 6" key="1">
    <citation type="submission" date="2017-09" db="EMBL/GenBank/DDBJ databases">
        <title>Depth-based differentiation of microbial function through sediment-hosted aquifers and enrichment of novel symbionts in the deep terrestrial subsurface.</title>
        <authorList>
            <person name="Probst A.J."/>
            <person name="Ladd B."/>
            <person name="Jarett J.K."/>
            <person name="Geller-Mcgrath D.E."/>
            <person name="Sieber C.M."/>
            <person name="Emerson J.B."/>
            <person name="Anantharaman K."/>
            <person name="Thomas B.C."/>
            <person name="Malmstrom R."/>
            <person name="Stieglmeier M."/>
            <person name="Klingl A."/>
            <person name="Woyke T."/>
            <person name="Ryan C.M."/>
            <person name="Banfield J.F."/>
        </authorList>
    </citation>
    <scope>NUCLEOTIDE SEQUENCE [LARGE SCALE GENOMIC DNA]</scope>
    <source>
        <strain evidence="5">CG23_combo_of_CG06-09_8_20_14_all_38_19</strain>
    </source>
</reference>
<dbReference type="EMBL" id="PCRP01000031">
    <property type="protein sequence ID" value="PIP23681.1"/>
    <property type="molecule type" value="Genomic_DNA"/>
</dbReference>
<feature type="short sequence motif" description="Histidine triad motif" evidence="2 3">
    <location>
        <begin position="95"/>
        <end position="99"/>
    </location>
</feature>
<organism evidence="5 6">
    <name type="scientific">Candidatus Nealsonbacteria bacterium CG23_combo_of_CG06-09_8_20_14_all_38_19</name>
    <dbReference type="NCBI Taxonomy" id="1974721"/>
    <lineage>
        <taxon>Bacteria</taxon>
        <taxon>Candidatus Nealsoniibacteriota</taxon>
    </lineage>
</organism>
<feature type="domain" description="HIT" evidence="4">
    <location>
        <begin position="4"/>
        <end position="109"/>
    </location>
</feature>
<name>A0A2G9YZ00_9BACT</name>
<dbReference type="InterPro" id="IPR001310">
    <property type="entry name" value="Histidine_triad_HIT"/>
</dbReference>
<sequence length="109" mass="12479">MDCLFCKIIKKELPAEIIYEDNNAVVFKDIYPKAPIHFLIVSKKHIASVNDLKPEDKELMSELFLVAQKVARENNLNGYKLHINVGREGGQLVEHLHMHLLSGKPMEMP</sequence>
<gene>
    <name evidence="5" type="ORF">COX36_02010</name>
</gene>
<evidence type="ECO:0000256" key="3">
    <source>
        <dbReference type="PROSITE-ProRule" id="PRU00464"/>
    </source>
</evidence>
<evidence type="ECO:0000313" key="5">
    <source>
        <dbReference type="EMBL" id="PIP23681.1"/>
    </source>
</evidence>
<dbReference type="Gene3D" id="3.30.428.10">
    <property type="entry name" value="HIT-like"/>
    <property type="match status" value="1"/>
</dbReference>
<dbReference type="PROSITE" id="PS00892">
    <property type="entry name" value="HIT_1"/>
    <property type="match status" value="1"/>
</dbReference>
<dbReference type="PRINTS" id="PR00332">
    <property type="entry name" value="HISTRIAD"/>
</dbReference>
<evidence type="ECO:0000256" key="2">
    <source>
        <dbReference type="PIRSR" id="PIRSR601310-3"/>
    </source>
</evidence>